<dbReference type="Pfam" id="PF01490">
    <property type="entry name" value="Aa_trans"/>
    <property type="match status" value="1"/>
</dbReference>
<evidence type="ECO:0000256" key="4">
    <source>
        <dbReference type="ARBA" id="ARBA00022989"/>
    </source>
</evidence>
<dbReference type="Proteomes" id="UP000217199">
    <property type="component" value="Unassembled WGS sequence"/>
</dbReference>
<reference evidence="9 10" key="1">
    <citation type="journal article" date="2017" name="Mol. Ecol.">
        <title>Comparative and population genomic landscape of Phellinus noxius: A hypervariable fungus causing root rot in trees.</title>
        <authorList>
            <person name="Chung C.L."/>
            <person name="Lee T.J."/>
            <person name="Akiba M."/>
            <person name="Lee H.H."/>
            <person name="Kuo T.H."/>
            <person name="Liu D."/>
            <person name="Ke H.M."/>
            <person name="Yokoi T."/>
            <person name="Roa M.B."/>
            <person name="Lu M.J."/>
            <person name="Chang Y.Y."/>
            <person name="Ann P.J."/>
            <person name="Tsai J.N."/>
            <person name="Chen C.Y."/>
            <person name="Tzean S.S."/>
            <person name="Ota Y."/>
            <person name="Hattori T."/>
            <person name="Sahashi N."/>
            <person name="Liou R.F."/>
            <person name="Kikuchi T."/>
            <person name="Tsai I.J."/>
        </authorList>
    </citation>
    <scope>NUCLEOTIDE SEQUENCE [LARGE SCALE GENOMIC DNA]</scope>
    <source>
        <strain evidence="9 10">FFPRI411160</strain>
    </source>
</reference>
<accession>A0A286UE53</accession>
<feature type="region of interest" description="Disordered" evidence="6">
    <location>
        <begin position="1"/>
        <end position="41"/>
    </location>
</feature>
<evidence type="ECO:0000256" key="7">
    <source>
        <dbReference type="SAM" id="Phobius"/>
    </source>
</evidence>
<dbReference type="STRING" id="2282107.A0A286UE53"/>
<feature type="transmembrane region" description="Helical" evidence="7">
    <location>
        <begin position="380"/>
        <end position="406"/>
    </location>
</feature>
<dbReference type="InParanoid" id="A0A286UE53"/>
<feature type="transmembrane region" description="Helical" evidence="7">
    <location>
        <begin position="426"/>
        <end position="446"/>
    </location>
</feature>
<feature type="transmembrane region" description="Helical" evidence="7">
    <location>
        <begin position="217"/>
        <end position="236"/>
    </location>
</feature>
<comment type="similarity">
    <text evidence="2">Belongs to the amino acid/polyamine transporter 2 family.</text>
</comment>
<dbReference type="InterPro" id="IPR013057">
    <property type="entry name" value="AA_transpt_TM"/>
</dbReference>
<dbReference type="OrthoDB" id="40134at2759"/>
<feature type="domain" description="Amino acid transporter transmembrane" evidence="8">
    <location>
        <begin position="103"/>
        <end position="472"/>
    </location>
</feature>
<keyword evidence="4 7" id="KW-1133">Transmembrane helix</keyword>
<sequence>MATALQLSVDREHPELEDIEKHDQDNDRSSGSAYSQNRSPSLVEYMHYAAQARELERRLSTTQGSENGTPPESKKAKTPSEKSSSPIIDDEELLTARRALRNASWAGIFYLITTDILGPFNAPFAFSQVGYVPGAVLYIIMGVVACYTGLILWKLFCKLDSDQYPIKTYADISERIFGTWFKHLCSILQSLQLIINVGTICLGNAQSVEQIARNHQFCFSAAIIIWAGVGMVIGQIRSLKQYGWLANSAVFLNIFILIVTMAVVAHTPPNFASALAAFGRLPGTDENGVGPVLKAKFVGLPLFDKVNGIMQMVFAYGGAMIFPEFMAEMRRPMDFWKSMCCAQLLIGTIYMIFGLVVYSFQGQFTLPLAFQGMSSFGWQTLGNVIALITGIIAAGLYGNIGIKVAYYHIVEQWLNGPPLLSKKGRIVWTFMVIVYWALAFIVGSAIPQVQTISGLVAAICIMQFTYSFPPLLLVGFHWKLDKAHAAAKLTAAAKPKSEIGTGSADSPGAPSSPDVFVTKEVESEPYKPWPWYFHAFNIILGLGSLAMAALGMYGSGKAIQATFQAGGAATSFGCGSPV</sequence>
<feature type="compositionally biased region" description="Polar residues" evidence="6">
    <location>
        <begin position="29"/>
        <end position="40"/>
    </location>
</feature>
<organism evidence="9 10">
    <name type="scientific">Pyrrhoderma noxium</name>
    <dbReference type="NCBI Taxonomy" id="2282107"/>
    <lineage>
        <taxon>Eukaryota</taxon>
        <taxon>Fungi</taxon>
        <taxon>Dikarya</taxon>
        <taxon>Basidiomycota</taxon>
        <taxon>Agaricomycotina</taxon>
        <taxon>Agaricomycetes</taxon>
        <taxon>Hymenochaetales</taxon>
        <taxon>Hymenochaetaceae</taxon>
        <taxon>Pyrrhoderma</taxon>
    </lineage>
</organism>
<keyword evidence="5 7" id="KW-0472">Membrane</keyword>
<proteinExistence type="inferred from homology"/>
<feature type="compositionally biased region" description="Polar residues" evidence="6">
    <location>
        <begin position="60"/>
        <end position="70"/>
    </location>
</feature>
<dbReference type="GO" id="GO:0016020">
    <property type="term" value="C:membrane"/>
    <property type="evidence" value="ECO:0007669"/>
    <property type="project" value="UniProtKB-SubCell"/>
</dbReference>
<feature type="region of interest" description="Disordered" evidence="6">
    <location>
        <begin position="56"/>
        <end position="88"/>
    </location>
</feature>
<feature type="transmembrane region" description="Helical" evidence="7">
    <location>
        <begin position="339"/>
        <end position="360"/>
    </location>
</feature>
<feature type="transmembrane region" description="Helical" evidence="7">
    <location>
        <begin position="242"/>
        <end position="265"/>
    </location>
</feature>
<dbReference type="EMBL" id="NBII01000006">
    <property type="protein sequence ID" value="PAV17799.1"/>
    <property type="molecule type" value="Genomic_DNA"/>
</dbReference>
<dbReference type="PANTHER" id="PTHR22950">
    <property type="entry name" value="AMINO ACID TRANSPORTER"/>
    <property type="match status" value="1"/>
</dbReference>
<feature type="compositionally biased region" description="Basic and acidic residues" evidence="6">
    <location>
        <begin position="9"/>
        <end position="28"/>
    </location>
</feature>
<keyword evidence="10" id="KW-1185">Reference proteome</keyword>
<evidence type="ECO:0000256" key="2">
    <source>
        <dbReference type="ARBA" id="ARBA00008066"/>
    </source>
</evidence>
<dbReference type="GO" id="GO:0015179">
    <property type="term" value="F:L-amino acid transmembrane transporter activity"/>
    <property type="evidence" value="ECO:0007669"/>
    <property type="project" value="TreeGrafter"/>
</dbReference>
<keyword evidence="3 7" id="KW-0812">Transmembrane</keyword>
<evidence type="ECO:0000256" key="5">
    <source>
        <dbReference type="ARBA" id="ARBA00023136"/>
    </source>
</evidence>
<dbReference type="AlphaFoldDB" id="A0A286UE53"/>
<feature type="transmembrane region" description="Helical" evidence="7">
    <location>
        <begin position="452"/>
        <end position="474"/>
    </location>
</feature>
<evidence type="ECO:0000313" key="10">
    <source>
        <dbReference type="Proteomes" id="UP000217199"/>
    </source>
</evidence>
<comment type="caution">
    <text evidence="9">The sequence shown here is derived from an EMBL/GenBank/DDBJ whole genome shotgun (WGS) entry which is preliminary data.</text>
</comment>
<comment type="subcellular location">
    <subcellularLocation>
        <location evidence="1">Membrane</location>
        <topology evidence="1">Multi-pass membrane protein</topology>
    </subcellularLocation>
</comment>
<evidence type="ECO:0000259" key="8">
    <source>
        <dbReference type="Pfam" id="PF01490"/>
    </source>
</evidence>
<feature type="transmembrane region" description="Helical" evidence="7">
    <location>
        <begin position="531"/>
        <end position="553"/>
    </location>
</feature>
<feature type="transmembrane region" description="Helical" evidence="7">
    <location>
        <begin position="107"/>
        <end position="129"/>
    </location>
</feature>
<evidence type="ECO:0000313" key="9">
    <source>
        <dbReference type="EMBL" id="PAV17799.1"/>
    </source>
</evidence>
<name>A0A286UE53_9AGAM</name>
<gene>
    <name evidence="9" type="ORF">PNOK_0628500</name>
</gene>
<protein>
    <submittedName>
        <fullName evidence="9">Amino acid transporter</fullName>
    </submittedName>
</protein>
<feature type="transmembrane region" description="Helical" evidence="7">
    <location>
        <begin position="135"/>
        <end position="157"/>
    </location>
</feature>
<evidence type="ECO:0000256" key="3">
    <source>
        <dbReference type="ARBA" id="ARBA00022692"/>
    </source>
</evidence>
<evidence type="ECO:0000256" key="6">
    <source>
        <dbReference type="SAM" id="MobiDB-lite"/>
    </source>
</evidence>
<evidence type="ECO:0000256" key="1">
    <source>
        <dbReference type="ARBA" id="ARBA00004141"/>
    </source>
</evidence>
<dbReference type="PANTHER" id="PTHR22950:SF461">
    <property type="entry name" value="AMINO ACID TRANSPORTER TRANSMEMBRANE DOMAIN-CONTAINING PROTEIN"/>
    <property type="match status" value="1"/>
</dbReference>